<protein>
    <recommendedName>
        <fullName evidence="2">ParB-like N-terminal domain-containing protein</fullName>
    </recommendedName>
</protein>
<dbReference type="EMBL" id="LPWE01000011">
    <property type="protein sequence ID" value="ODR95016.1"/>
    <property type="molecule type" value="Genomic_DNA"/>
</dbReference>
<feature type="domain" description="ParB-like N-terminal" evidence="2">
    <location>
        <begin position="9"/>
        <end position="80"/>
    </location>
</feature>
<dbReference type="CDD" id="cd16403">
    <property type="entry name" value="ParB_N_like_MT"/>
    <property type="match status" value="1"/>
</dbReference>
<evidence type="ECO:0000256" key="1">
    <source>
        <dbReference type="SAM" id="MobiDB-lite"/>
    </source>
</evidence>
<dbReference type="GO" id="GO:0005694">
    <property type="term" value="C:chromosome"/>
    <property type="evidence" value="ECO:0007669"/>
    <property type="project" value="TreeGrafter"/>
</dbReference>
<dbReference type="SUPFAM" id="SSF110849">
    <property type="entry name" value="ParB/Sulfiredoxin"/>
    <property type="match status" value="1"/>
</dbReference>
<dbReference type="GO" id="GO:0007059">
    <property type="term" value="P:chromosome segregation"/>
    <property type="evidence" value="ECO:0007669"/>
    <property type="project" value="TreeGrafter"/>
</dbReference>
<comment type="caution">
    <text evidence="3">The sequence shown here is derived from an EMBL/GenBank/DDBJ whole genome shotgun (WGS) entry which is preliminary data.</text>
</comment>
<evidence type="ECO:0000313" key="3">
    <source>
        <dbReference type="EMBL" id="ODR95016.1"/>
    </source>
</evidence>
<sequence>MEDIMPTIQSVPLSTFKPNPRNARTHSKKQIREIADSIAAFGFVMPILTDDNGMIIAGHGRLEAAKILGLRRRRQSFWTV</sequence>
<keyword evidence="4" id="KW-1185">Reference proteome</keyword>
<feature type="compositionally biased region" description="Polar residues" evidence="1">
    <location>
        <begin position="7"/>
        <end position="17"/>
    </location>
</feature>
<dbReference type="AlphaFoldDB" id="A0A1E3VPY7"/>
<dbReference type="Pfam" id="PF02195">
    <property type="entry name" value="ParB_N"/>
    <property type="match status" value="1"/>
</dbReference>
<dbReference type="InterPro" id="IPR036086">
    <property type="entry name" value="ParB/Sulfiredoxin_sf"/>
</dbReference>
<gene>
    <name evidence="3" type="ORF">AUC70_04500</name>
</gene>
<dbReference type="Proteomes" id="UP000094172">
    <property type="component" value="Unassembled WGS sequence"/>
</dbReference>
<dbReference type="PANTHER" id="PTHR33375:SF1">
    <property type="entry name" value="CHROMOSOME-PARTITIONING PROTEIN PARB-RELATED"/>
    <property type="match status" value="1"/>
</dbReference>
<name>A0A1E3VPY7_9HYPH</name>
<dbReference type="PANTHER" id="PTHR33375">
    <property type="entry name" value="CHROMOSOME-PARTITIONING PROTEIN PARB-RELATED"/>
    <property type="match status" value="1"/>
</dbReference>
<reference evidence="3 4" key="1">
    <citation type="journal article" date="2016" name="Environ. Microbiol.">
        <title>New Methyloceanibacter diversity from North Sea sediments includes methanotroph containing solely the soluble methane monooxygenase.</title>
        <authorList>
            <person name="Vekeman B."/>
            <person name="Kerckhof F.M."/>
            <person name="Cremers G."/>
            <person name="de Vos P."/>
            <person name="Vandamme P."/>
            <person name="Boon N."/>
            <person name="Op den Camp H.J."/>
            <person name="Heylen K."/>
        </authorList>
    </citation>
    <scope>NUCLEOTIDE SEQUENCE [LARGE SCALE GENOMIC DNA]</scope>
    <source>
        <strain evidence="3 4">R-67176</strain>
    </source>
</reference>
<proteinExistence type="predicted"/>
<organism evidence="3 4">
    <name type="scientific">Methyloceanibacter stevinii</name>
    <dbReference type="NCBI Taxonomy" id="1774970"/>
    <lineage>
        <taxon>Bacteria</taxon>
        <taxon>Pseudomonadati</taxon>
        <taxon>Pseudomonadota</taxon>
        <taxon>Alphaproteobacteria</taxon>
        <taxon>Hyphomicrobiales</taxon>
        <taxon>Hyphomicrobiaceae</taxon>
        <taxon>Methyloceanibacter</taxon>
    </lineage>
</organism>
<dbReference type="STRING" id="1774970.AUC70_04500"/>
<dbReference type="InterPro" id="IPR003115">
    <property type="entry name" value="ParB_N"/>
</dbReference>
<dbReference type="Gene3D" id="3.90.1530.10">
    <property type="entry name" value="Conserved hypothetical protein from pyrococcus furiosus pfu- 392566-001, ParB domain"/>
    <property type="match status" value="1"/>
</dbReference>
<feature type="region of interest" description="Disordered" evidence="1">
    <location>
        <begin position="1"/>
        <end position="28"/>
    </location>
</feature>
<evidence type="ECO:0000259" key="2">
    <source>
        <dbReference type="SMART" id="SM00470"/>
    </source>
</evidence>
<dbReference type="SMART" id="SM00470">
    <property type="entry name" value="ParB"/>
    <property type="match status" value="1"/>
</dbReference>
<accession>A0A1E3VPY7</accession>
<evidence type="ECO:0000313" key="4">
    <source>
        <dbReference type="Proteomes" id="UP000094172"/>
    </source>
</evidence>
<dbReference type="InterPro" id="IPR050336">
    <property type="entry name" value="Chromosome_partition/occlusion"/>
</dbReference>